<accession>D5UH83</accession>
<dbReference type="eggNOG" id="COG0456">
    <property type="taxonomic scope" value="Bacteria"/>
</dbReference>
<keyword evidence="2" id="KW-0808">Transferase</keyword>
<proteinExistence type="predicted"/>
<dbReference type="Proteomes" id="UP000000849">
    <property type="component" value="Chromosome"/>
</dbReference>
<dbReference type="SUPFAM" id="SSF55729">
    <property type="entry name" value="Acyl-CoA N-acyltransferases (Nat)"/>
    <property type="match status" value="1"/>
</dbReference>
<keyword evidence="3" id="KW-1185">Reference proteome</keyword>
<dbReference type="HOGENOM" id="CLU_093755_0_0_11"/>
<dbReference type="Pfam" id="PF13508">
    <property type="entry name" value="Acetyltransf_7"/>
    <property type="match status" value="1"/>
</dbReference>
<name>D5UH83_CELFN</name>
<evidence type="ECO:0000313" key="2">
    <source>
        <dbReference type="EMBL" id="ADG73286.1"/>
    </source>
</evidence>
<dbReference type="GO" id="GO:0016747">
    <property type="term" value="F:acyltransferase activity, transferring groups other than amino-acyl groups"/>
    <property type="evidence" value="ECO:0007669"/>
    <property type="project" value="InterPro"/>
</dbReference>
<gene>
    <name evidence="2" type="ordered locus">Cfla_0369</name>
</gene>
<organism evidence="2 3">
    <name type="scientific">Cellulomonas flavigena (strain ATCC 482 / DSM 20109 / BCRC 11376 / JCM 18109 / NBRC 3775 / NCIMB 8073 / NRS 134)</name>
    <dbReference type="NCBI Taxonomy" id="446466"/>
    <lineage>
        <taxon>Bacteria</taxon>
        <taxon>Bacillati</taxon>
        <taxon>Actinomycetota</taxon>
        <taxon>Actinomycetes</taxon>
        <taxon>Micrococcales</taxon>
        <taxon>Cellulomonadaceae</taxon>
        <taxon>Cellulomonas</taxon>
    </lineage>
</organism>
<feature type="domain" description="N-acetyltransferase" evidence="1">
    <location>
        <begin position="125"/>
        <end position="256"/>
    </location>
</feature>
<dbReference type="PROSITE" id="PS51186">
    <property type="entry name" value="GNAT"/>
    <property type="match status" value="1"/>
</dbReference>
<protein>
    <submittedName>
        <fullName evidence="2">GCN5-related N-acetyltransferase</fullName>
    </submittedName>
</protein>
<evidence type="ECO:0000259" key="1">
    <source>
        <dbReference type="PROSITE" id="PS51186"/>
    </source>
</evidence>
<reference evidence="2 3" key="1">
    <citation type="journal article" date="2010" name="Stand. Genomic Sci.">
        <title>Complete genome sequence of Cellulomonas flavigena type strain (134).</title>
        <authorList>
            <person name="Abt B."/>
            <person name="Foster B."/>
            <person name="Lapidus A."/>
            <person name="Clum A."/>
            <person name="Sun H."/>
            <person name="Pukall R."/>
            <person name="Lucas S."/>
            <person name="Glavina Del Rio T."/>
            <person name="Nolan M."/>
            <person name="Tice H."/>
            <person name="Cheng J.F."/>
            <person name="Pitluck S."/>
            <person name="Liolios K."/>
            <person name="Ivanova N."/>
            <person name="Mavromatis K."/>
            <person name="Ovchinnikova G."/>
            <person name="Pati A."/>
            <person name="Goodwin L."/>
            <person name="Chen A."/>
            <person name="Palaniappan K."/>
            <person name="Land M."/>
            <person name="Hauser L."/>
            <person name="Chang Y.J."/>
            <person name="Jeffries C.D."/>
            <person name="Rohde M."/>
            <person name="Goker M."/>
            <person name="Woyke T."/>
            <person name="Bristow J."/>
            <person name="Eisen J.A."/>
            <person name="Markowitz V."/>
            <person name="Hugenholtz P."/>
            <person name="Kyrpides N.C."/>
            <person name="Klenk H.P."/>
        </authorList>
    </citation>
    <scope>NUCLEOTIDE SEQUENCE [LARGE SCALE GENOMIC DNA]</scope>
    <source>
        <strain evidence="3">ATCC 482 / DSM 20109 / BCRC 11376 / JCM 18109 / NBRC 3775 / NCIMB 8073 / NRS 134</strain>
    </source>
</reference>
<dbReference type="OrthoDB" id="5243104at2"/>
<dbReference type="KEGG" id="cfl:Cfla_0369"/>
<dbReference type="InterPro" id="IPR016181">
    <property type="entry name" value="Acyl_CoA_acyltransferase"/>
</dbReference>
<dbReference type="RefSeq" id="WP_013115620.1">
    <property type="nucleotide sequence ID" value="NC_014151.1"/>
</dbReference>
<sequence length="256" mass="26110">MALPTDPSASFVTAYASTMADLAAATTGRTRRAPGGTVLAVSGAPVAALNAVISPTRPADVDEVVALASQEAPRDLPWSIQVRGVPDPVLVAAAARLGLTRAERQPLMVRRADAGSPDAPAVDGLRVRAVAADELALYARTVAEGFGAPHGVLAVLAEPALAAVDGMAFFLAERDGVPVGTGMTATSGGVTGLYNVTTLPAVRRRGHGRAITLELVRAADAAGAGTCYLYASELGEPVYRLLGFRTVEDLTVLTAA</sequence>
<dbReference type="CDD" id="cd04301">
    <property type="entry name" value="NAT_SF"/>
    <property type="match status" value="1"/>
</dbReference>
<dbReference type="STRING" id="446466.Cfla_0369"/>
<dbReference type="Gene3D" id="3.40.630.30">
    <property type="match status" value="1"/>
</dbReference>
<evidence type="ECO:0000313" key="3">
    <source>
        <dbReference type="Proteomes" id="UP000000849"/>
    </source>
</evidence>
<dbReference type="AlphaFoldDB" id="D5UH83"/>
<dbReference type="InterPro" id="IPR000182">
    <property type="entry name" value="GNAT_dom"/>
</dbReference>
<dbReference type="EMBL" id="CP001964">
    <property type="protein sequence ID" value="ADG73286.1"/>
    <property type="molecule type" value="Genomic_DNA"/>
</dbReference>